<evidence type="ECO:0000256" key="1">
    <source>
        <dbReference type="SAM" id="Phobius"/>
    </source>
</evidence>
<evidence type="ECO:0000313" key="3">
    <source>
        <dbReference type="Proteomes" id="UP000178104"/>
    </source>
</evidence>
<feature type="transmembrane region" description="Helical" evidence="1">
    <location>
        <begin position="247"/>
        <end position="267"/>
    </location>
</feature>
<evidence type="ECO:0000313" key="2">
    <source>
        <dbReference type="EMBL" id="OGI95468.1"/>
    </source>
</evidence>
<feature type="transmembrane region" description="Helical" evidence="1">
    <location>
        <begin position="71"/>
        <end position="92"/>
    </location>
</feature>
<dbReference type="STRING" id="1801780.A2917_02825"/>
<dbReference type="EMBL" id="MFVE01000005">
    <property type="protein sequence ID" value="OGI95468.1"/>
    <property type="molecule type" value="Genomic_DNA"/>
</dbReference>
<proteinExistence type="predicted"/>
<accession>A0A1F6XN82</accession>
<name>A0A1F6XN82_9BACT</name>
<comment type="caution">
    <text evidence="2">The sequence shown here is derived from an EMBL/GenBank/DDBJ whole genome shotgun (WGS) entry which is preliminary data.</text>
</comment>
<feature type="transmembrane region" description="Helical" evidence="1">
    <location>
        <begin position="112"/>
        <end position="132"/>
    </location>
</feature>
<feature type="transmembrane region" description="Helical" evidence="1">
    <location>
        <begin position="12"/>
        <end position="31"/>
    </location>
</feature>
<feature type="transmembrane region" description="Helical" evidence="1">
    <location>
        <begin position="37"/>
        <end position="59"/>
    </location>
</feature>
<organism evidence="2 3">
    <name type="scientific">Candidatus Nomurabacteria bacterium RIFCSPLOWO2_01_FULL_42_17</name>
    <dbReference type="NCBI Taxonomy" id="1801780"/>
    <lineage>
        <taxon>Bacteria</taxon>
        <taxon>Candidatus Nomuraibacteriota</taxon>
    </lineage>
</organism>
<reference evidence="2 3" key="1">
    <citation type="journal article" date="2016" name="Nat. Commun.">
        <title>Thousands of microbial genomes shed light on interconnected biogeochemical processes in an aquifer system.</title>
        <authorList>
            <person name="Anantharaman K."/>
            <person name="Brown C.T."/>
            <person name="Hug L.A."/>
            <person name="Sharon I."/>
            <person name="Castelle C.J."/>
            <person name="Probst A.J."/>
            <person name="Thomas B.C."/>
            <person name="Singh A."/>
            <person name="Wilkins M.J."/>
            <person name="Karaoz U."/>
            <person name="Brodie E.L."/>
            <person name="Williams K.H."/>
            <person name="Hubbard S.S."/>
            <person name="Banfield J.F."/>
        </authorList>
    </citation>
    <scope>NUCLEOTIDE SEQUENCE [LARGE SCALE GENOMIC DNA]</scope>
</reference>
<keyword evidence="1" id="KW-1133">Transmembrane helix</keyword>
<dbReference type="AlphaFoldDB" id="A0A1F6XN82"/>
<dbReference type="Proteomes" id="UP000178104">
    <property type="component" value="Unassembled WGS sequence"/>
</dbReference>
<sequence>MSNKLKYNIWQKISLGFFIFLVVFWLILFFSGTKDGFYNYLYSFLFGLIPLFAGIIAMIRAKIWGRLKSAVGKAVFFIGLGIFLWGCGETIWSYYNFFLGEPAPYPSWADLGFAPSIFFYGLGAFYLSKATGAKFGLRNKSAKFFVTLAPILILILSYYLLVVVARGGTLIPEGETPLKTLLDIVYPLGDFIALTIAIIISGLSFQYLGGRYKFDIYSILLGLGVMFIGDTIFSYTTTVGTYYNANFGDLMLTTGLFLLSFGVLGFFKFKED</sequence>
<protein>
    <submittedName>
        <fullName evidence="2">Uncharacterized protein</fullName>
    </submittedName>
</protein>
<keyword evidence="1" id="KW-0472">Membrane</keyword>
<keyword evidence="1" id="KW-0812">Transmembrane</keyword>
<gene>
    <name evidence="2" type="ORF">A2917_02825</name>
</gene>
<feature type="transmembrane region" description="Helical" evidence="1">
    <location>
        <begin position="217"/>
        <end position="235"/>
    </location>
</feature>
<feature type="transmembrane region" description="Helical" evidence="1">
    <location>
        <begin position="144"/>
        <end position="164"/>
    </location>
</feature>
<feature type="transmembrane region" description="Helical" evidence="1">
    <location>
        <begin position="184"/>
        <end position="205"/>
    </location>
</feature>